<feature type="compositionally biased region" description="Low complexity" evidence="1">
    <location>
        <begin position="529"/>
        <end position="540"/>
    </location>
</feature>
<name>A0A0P9EZN6_RHOGW</name>
<dbReference type="RefSeq" id="XP_018268731.1">
    <property type="nucleotide sequence ID" value="XM_018415299.1"/>
</dbReference>
<feature type="region of interest" description="Disordered" evidence="1">
    <location>
        <begin position="46"/>
        <end position="236"/>
    </location>
</feature>
<evidence type="ECO:0000313" key="2">
    <source>
        <dbReference type="EMBL" id="KPV72682.1"/>
    </source>
</evidence>
<sequence length="715" mass="75444">MSAHIPQDKMSILHELYRIAKEEKAAIDASPDGKYKELTVALEVASHLLDDPPSPGNDEPKQHNTRHRARRSIGQQTELSASQGSPSSHLSTWTQLTPRGSNRLKPYPLARSNSVSDAHDGGAPGLRSPAAGGSGMSRSQSLVGPTTSAGRPRVASGSARRETVQGALDEADLLGPDAHATPHAARVAARPAVTPARAGESGSPHASEATAMGRSFSTSAVGGGSSSSSAKKAPRVFDDAVASPAMLKSRSRLSQQHFDQMMHSSSPADKHRPTPRQQPPFAPVREQPHHIQPHQQLPPHFQLHQHHQHQLAQMQAHAAAQEQQQQQHLVAVSRPPLQHSHSQPPAPHPHQRPSSHQQQQHPPPPHHVVQGLVYGPYSNASSPALPPAPPQLVRQLSAHSMGPQPGMHPHGHAQMPMSMPPQGHGHPHQLSPAMHQQGHFTTSPHLPQLPPPPHLVQSHEHERHFAQQQEHQHMQQQQQQPRQHLHHHAPPTQVQVQVQVHAGHHHHAHPHPHPHMLMQRVPSTGEYDAYGPPSAHSSSSGAGGPSGAGPGAGAYPTPGAYPSPHFAPTPGAGSGSPFLGGGAGGGGAGSSASTPQPPPPSAGAQDGFLVPPPAPSMDAYAATSGADYGADEWVSYVDEPLERLGLGLGVGGPDATMGLEPGYYGGEGEDEYGLLGGLVVGGGSGGGEADEHARMREQAEARRRYEEHAFGIVGA</sequence>
<feature type="compositionally biased region" description="Gly residues" evidence="1">
    <location>
        <begin position="572"/>
        <end position="589"/>
    </location>
</feature>
<feature type="compositionally biased region" description="Gly residues" evidence="1">
    <location>
        <begin position="541"/>
        <end position="552"/>
    </location>
</feature>
<proteinExistence type="predicted"/>
<dbReference type="OrthoDB" id="5338458at2759"/>
<feature type="compositionally biased region" description="Low complexity" evidence="1">
    <location>
        <begin position="310"/>
        <end position="343"/>
    </location>
</feature>
<feature type="region of interest" description="Disordered" evidence="1">
    <location>
        <begin position="258"/>
        <end position="616"/>
    </location>
</feature>
<dbReference type="Proteomes" id="UP000053890">
    <property type="component" value="Unassembled WGS sequence"/>
</dbReference>
<feature type="compositionally biased region" description="Low complexity" evidence="1">
    <location>
        <begin position="178"/>
        <end position="198"/>
    </location>
</feature>
<feature type="compositionally biased region" description="Polar residues" evidence="1">
    <location>
        <begin position="258"/>
        <end position="267"/>
    </location>
</feature>
<evidence type="ECO:0000256" key="1">
    <source>
        <dbReference type="SAM" id="MobiDB-lite"/>
    </source>
</evidence>
<dbReference type="GeneID" id="28975747"/>
<feature type="compositionally biased region" description="Low complexity" evidence="1">
    <location>
        <begin position="293"/>
        <end position="302"/>
    </location>
</feature>
<protein>
    <submittedName>
        <fullName evidence="2">Uncharacterized protein</fullName>
    </submittedName>
</protein>
<dbReference type="STRING" id="578459.A0A0P9EZN6"/>
<accession>A0A0P9EZN6</accession>
<organism evidence="2 3">
    <name type="scientific">Rhodotorula graminis (strain WP1)</name>
    <dbReference type="NCBI Taxonomy" id="578459"/>
    <lineage>
        <taxon>Eukaryota</taxon>
        <taxon>Fungi</taxon>
        <taxon>Dikarya</taxon>
        <taxon>Basidiomycota</taxon>
        <taxon>Pucciniomycotina</taxon>
        <taxon>Microbotryomycetes</taxon>
        <taxon>Sporidiobolales</taxon>
        <taxon>Sporidiobolaceae</taxon>
        <taxon>Rhodotorula</taxon>
    </lineage>
</organism>
<feature type="compositionally biased region" description="Low complexity" evidence="1">
    <location>
        <begin position="490"/>
        <end position="501"/>
    </location>
</feature>
<feature type="compositionally biased region" description="Polar residues" evidence="1">
    <location>
        <begin position="136"/>
        <end position="149"/>
    </location>
</feature>
<dbReference type="OMA" id="PKQHNTR"/>
<keyword evidence="3" id="KW-1185">Reference proteome</keyword>
<gene>
    <name evidence="2" type="ORF">RHOBADRAFT_50271</name>
</gene>
<feature type="compositionally biased region" description="Polar residues" evidence="1">
    <location>
        <begin position="73"/>
        <end position="100"/>
    </location>
</feature>
<feature type="compositionally biased region" description="Basic and acidic residues" evidence="1">
    <location>
        <begin position="457"/>
        <end position="473"/>
    </location>
</feature>
<reference evidence="2 3" key="1">
    <citation type="journal article" date="2015" name="Front. Microbiol.">
        <title>Genome sequence of the plant growth promoting endophytic yeast Rhodotorula graminis WP1.</title>
        <authorList>
            <person name="Firrincieli A."/>
            <person name="Otillar R."/>
            <person name="Salamov A."/>
            <person name="Schmutz J."/>
            <person name="Khan Z."/>
            <person name="Redman R.S."/>
            <person name="Fleck N.D."/>
            <person name="Lindquist E."/>
            <person name="Grigoriev I.V."/>
            <person name="Doty S.L."/>
        </authorList>
    </citation>
    <scope>NUCLEOTIDE SEQUENCE [LARGE SCALE GENOMIC DNA]</scope>
    <source>
        <strain evidence="2 3">WP1</strain>
    </source>
</reference>
<feature type="compositionally biased region" description="Basic residues" evidence="1">
    <location>
        <begin position="502"/>
        <end position="514"/>
    </location>
</feature>
<evidence type="ECO:0000313" key="3">
    <source>
        <dbReference type="Proteomes" id="UP000053890"/>
    </source>
</evidence>
<dbReference type="AlphaFoldDB" id="A0A0P9EZN6"/>
<dbReference type="EMBL" id="KQ474086">
    <property type="protein sequence ID" value="KPV72682.1"/>
    <property type="molecule type" value="Genomic_DNA"/>
</dbReference>